<dbReference type="SUPFAM" id="SSF53448">
    <property type="entry name" value="Nucleotide-diphospho-sugar transferases"/>
    <property type="match status" value="1"/>
</dbReference>
<dbReference type="InterPro" id="IPR050793">
    <property type="entry name" value="CMP-NeuNAc_synthase"/>
</dbReference>
<dbReference type="CDD" id="cd02513">
    <property type="entry name" value="CMP-NeuAc_Synthase"/>
    <property type="match status" value="1"/>
</dbReference>
<dbReference type="EMBL" id="RQGT01000122">
    <property type="protein sequence ID" value="TGM09993.1"/>
    <property type="molecule type" value="Genomic_DNA"/>
</dbReference>
<dbReference type="GO" id="GO:0008781">
    <property type="term" value="F:N-acylneuraminate cytidylyltransferase activity"/>
    <property type="evidence" value="ECO:0007669"/>
    <property type="project" value="TreeGrafter"/>
</dbReference>
<dbReference type="PANTHER" id="PTHR21485">
    <property type="entry name" value="HAD SUPERFAMILY MEMBERS CMAS AND KDSC"/>
    <property type="match status" value="1"/>
</dbReference>
<dbReference type="EMBL" id="QHCS01000002">
    <property type="protein sequence ID" value="RHX86306.1"/>
    <property type="molecule type" value="Genomic_DNA"/>
</dbReference>
<dbReference type="PANTHER" id="PTHR21485:SF6">
    <property type="entry name" value="N-ACYLNEURAMINATE CYTIDYLYLTRANSFERASE-RELATED"/>
    <property type="match status" value="1"/>
</dbReference>
<gene>
    <name evidence="1" type="ORF">DLM78_10725</name>
    <name evidence="2" type="ORF">EHQ90_20040</name>
</gene>
<evidence type="ECO:0000313" key="3">
    <source>
        <dbReference type="Proteomes" id="UP000266669"/>
    </source>
</evidence>
<protein>
    <submittedName>
        <fullName evidence="1 2">Acylneuraminate cytidylyltransferase</fullName>
    </submittedName>
</protein>
<dbReference type="Proteomes" id="UP000266669">
    <property type="component" value="Unassembled WGS sequence"/>
</dbReference>
<dbReference type="Gene3D" id="3.90.550.10">
    <property type="entry name" value="Spore Coat Polysaccharide Biosynthesis Protein SpsA, Chain A"/>
    <property type="match status" value="1"/>
</dbReference>
<dbReference type="InterPro" id="IPR029044">
    <property type="entry name" value="Nucleotide-diphossugar_trans"/>
</dbReference>
<dbReference type="InterPro" id="IPR003329">
    <property type="entry name" value="Cytidylyl_trans"/>
</dbReference>
<reference evidence="2" key="2">
    <citation type="submission" date="2018-10" db="EMBL/GenBank/DDBJ databases">
        <authorList>
            <person name="Vincent A.T."/>
            <person name="Schiettekatte O."/>
            <person name="Bourhy P."/>
            <person name="Veyrier F.J."/>
            <person name="Picardeau M."/>
        </authorList>
    </citation>
    <scope>NUCLEOTIDE SEQUENCE</scope>
    <source>
        <strain evidence="2">201702407</strain>
    </source>
</reference>
<accession>A0A4R9L3A5</accession>
<name>A0A4R9L3A5_9LEPT</name>
<evidence type="ECO:0000313" key="1">
    <source>
        <dbReference type="EMBL" id="RHX86306.1"/>
    </source>
</evidence>
<keyword evidence="1" id="KW-0548">Nucleotidyltransferase</keyword>
<comment type="caution">
    <text evidence="1">The sequence shown here is derived from an EMBL/GenBank/DDBJ whole genome shotgun (WGS) entry which is preliminary data.</text>
</comment>
<evidence type="ECO:0000313" key="2">
    <source>
        <dbReference type="EMBL" id="TGM09993.1"/>
    </source>
</evidence>
<reference evidence="3" key="1">
    <citation type="submission" date="2018-05" db="EMBL/GenBank/DDBJ databases">
        <title>Leptospira yasudae sp. nov. and Leptospira stimsonii sp. nov., two pathogenic species of the genus Leptospira isolated from environmental sources.</title>
        <authorList>
            <person name="Casanovas-Massana A."/>
            <person name="Hamond C."/>
            <person name="Santos L.A."/>
            <person name="Hacker K.P."/>
            <person name="Balassiano I."/>
            <person name="Medeiros M.A."/>
            <person name="Reis M.G."/>
            <person name="Ko A.I."/>
            <person name="Wunder E.A."/>
        </authorList>
    </citation>
    <scope>NUCLEOTIDE SEQUENCE [LARGE SCALE GENOMIC DNA]</scope>
    <source>
        <strain evidence="3">AMB6-RJ</strain>
    </source>
</reference>
<keyword evidence="1" id="KW-0808">Transferase</keyword>
<dbReference type="AlphaFoldDB" id="A0A4R9L3A5"/>
<reference evidence="1" key="4">
    <citation type="journal article" date="2020" name="Int. J. Syst. Evol. Microbiol.">
        <title>Leptospira yasudae sp. nov. and Leptospira stimsonii sp. nov., two new species of the pathogenic group isolated from environmental sources.</title>
        <authorList>
            <person name="Casanovas-Massana A."/>
            <person name="Hamond C."/>
            <person name="Santos L.A."/>
            <person name="de Oliveira D."/>
            <person name="Hacker K.P."/>
            <person name="Balassiano I."/>
            <person name="Costa F."/>
            <person name="Medeiros M.A."/>
            <person name="Reis M.G."/>
            <person name="Ko A.I."/>
            <person name="Wunder E.A."/>
        </authorList>
    </citation>
    <scope>NUCLEOTIDE SEQUENCE</scope>
    <source>
        <strain evidence="1">AMB6-RJ</strain>
    </source>
</reference>
<keyword evidence="4" id="KW-1185">Reference proteome</keyword>
<sequence length="230" mass="25837">MISGQTVLGLITARGGSKGVPGKNIRTLGGKPLIAWTIESAKESKYLDRLILSTDDEAIISVAVRFSCETPFVRDEHLASDTASSLEVVVDALEKCPGYDWIVLLQPTSPFRSASDIDNALELCIEKKTNACVSVSEAEESPYWMFNLENSKLRPVIDLPIAKRRQDLPKVYSLNGAIYISRVDTFLLRRTFLHGDTVAYEMPQRRSIDIDTEADFEFSEYLLQKKDHKY</sequence>
<proteinExistence type="predicted"/>
<dbReference type="RefSeq" id="WP_118981901.1">
    <property type="nucleotide sequence ID" value="NZ_QHCS01000002.1"/>
</dbReference>
<dbReference type="Pfam" id="PF02348">
    <property type="entry name" value="CTP_transf_3"/>
    <property type="match status" value="1"/>
</dbReference>
<organism evidence="1 3">
    <name type="scientific">Leptospira stimsonii</name>
    <dbReference type="NCBI Taxonomy" id="2202203"/>
    <lineage>
        <taxon>Bacteria</taxon>
        <taxon>Pseudomonadati</taxon>
        <taxon>Spirochaetota</taxon>
        <taxon>Spirochaetia</taxon>
        <taxon>Leptospirales</taxon>
        <taxon>Leptospiraceae</taxon>
        <taxon>Leptospira</taxon>
    </lineage>
</organism>
<reference evidence="2" key="3">
    <citation type="journal article" date="2019" name="PLoS Negl. Trop. Dis.">
        <title>Revisiting the worldwide diversity of Leptospira species in the environment.</title>
        <authorList>
            <person name="Vincent A.T."/>
            <person name="Schiettekatte O."/>
            <person name="Bourhy P."/>
            <person name="Veyrier F.J."/>
            <person name="Picardeau M."/>
        </authorList>
    </citation>
    <scope>NUCLEOTIDE SEQUENCE</scope>
    <source>
        <strain evidence="2">201702407</strain>
    </source>
</reference>
<evidence type="ECO:0000313" key="4">
    <source>
        <dbReference type="Proteomes" id="UP000297422"/>
    </source>
</evidence>
<dbReference type="Proteomes" id="UP000297422">
    <property type="component" value="Unassembled WGS sequence"/>
</dbReference>